<reference evidence="6 7" key="1">
    <citation type="journal article" date="2016" name="Microbiol. Immunol.">
        <title>Complete genome sequence of Streptococcus troglodytae TKU31 isolated from the oral cavity of a chimpanzee (Pan troglodytes).</title>
        <authorList>
            <person name="Okamoto M."/>
            <person name="Naito M."/>
            <person name="Miyanohara M."/>
            <person name="Imai S."/>
            <person name="Nomura Y."/>
            <person name="Saito W."/>
            <person name="Momoi Y."/>
            <person name="Takada K."/>
            <person name="Miyabe-Nishiwaki T."/>
            <person name="Tomonaga M."/>
            <person name="Hanada N."/>
        </authorList>
    </citation>
    <scope>NUCLEOTIDE SEQUENCE [LARGE SCALE GENOMIC DNA]</scope>
    <source>
        <strain evidence="7">TKU 31</strain>
    </source>
</reference>
<evidence type="ECO:0000256" key="3">
    <source>
        <dbReference type="ARBA" id="ARBA00023163"/>
    </source>
</evidence>
<dbReference type="KEGG" id="strg:SRT_16080"/>
<dbReference type="InterPro" id="IPR014036">
    <property type="entry name" value="DeoR-like_C"/>
</dbReference>
<name>A0A1L7LL33_9STRE</name>
<dbReference type="PANTHER" id="PTHR30363:SF51">
    <property type="entry name" value="HTH-TYPE TRANSCRIPTIONAL REPRESSOR GLCR"/>
    <property type="match status" value="1"/>
</dbReference>
<dbReference type="EMBL" id="AP014612">
    <property type="protein sequence ID" value="BAQ24869.1"/>
    <property type="molecule type" value="Genomic_DNA"/>
</dbReference>
<organism evidence="6 7">
    <name type="scientific">Streptococcus troglodytae</name>
    <dbReference type="NCBI Taxonomy" id="1111760"/>
    <lineage>
        <taxon>Bacteria</taxon>
        <taxon>Bacillati</taxon>
        <taxon>Bacillota</taxon>
        <taxon>Bacilli</taxon>
        <taxon>Lactobacillales</taxon>
        <taxon>Streptococcaceae</taxon>
        <taxon>Streptococcus</taxon>
    </lineage>
</organism>
<evidence type="ECO:0000256" key="2">
    <source>
        <dbReference type="ARBA" id="ARBA00023125"/>
    </source>
</evidence>
<dbReference type="GO" id="GO:0003677">
    <property type="term" value="F:DNA binding"/>
    <property type="evidence" value="ECO:0007669"/>
    <property type="project" value="UniProtKB-KW"/>
</dbReference>
<dbReference type="PRINTS" id="PR00037">
    <property type="entry name" value="HTHLACR"/>
</dbReference>
<keyword evidence="1" id="KW-0805">Transcription regulation</keyword>
<dbReference type="SUPFAM" id="SSF46785">
    <property type="entry name" value="Winged helix' DNA-binding domain"/>
    <property type="match status" value="1"/>
</dbReference>
<evidence type="ECO:0000259" key="5">
    <source>
        <dbReference type="PROSITE" id="PS51000"/>
    </source>
</evidence>
<keyword evidence="7" id="KW-1185">Reference proteome</keyword>
<dbReference type="RefSeq" id="WP_128833680.1">
    <property type="nucleotide sequence ID" value="NZ_AP014612.1"/>
</dbReference>
<dbReference type="PANTHER" id="PTHR30363">
    <property type="entry name" value="HTH-TYPE TRANSCRIPTIONAL REGULATOR SRLR-RELATED"/>
    <property type="match status" value="1"/>
</dbReference>
<keyword evidence="4" id="KW-0175">Coiled coil</keyword>
<evidence type="ECO:0000256" key="4">
    <source>
        <dbReference type="SAM" id="Coils"/>
    </source>
</evidence>
<dbReference type="PROSITE" id="PS00894">
    <property type="entry name" value="HTH_DEOR_1"/>
    <property type="match status" value="1"/>
</dbReference>
<evidence type="ECO:0000313" key="6">
    <source>
        <dbReference type="EMBL" id="BAQ24869.1"/>
    </source>
</evidence>
<dbReference type="InterPro" id="IPR050313">
    <property type="entry name" value="Carb_Metab_HTH_regulators"/>
</dbReference>
<dbReference type="InterPro" id="IPR001034">
    <property type="entry name" value="DeoR_HTH"/>
</dbReference>
<keyword evidence="3" id="KW-0804">Transcription</keyword>
<proteinExistence type="predicted"/>
<dbReference type="Pfam" id="PF00455">
    <property type="entry name" value="DeoRC"/>
    <property type="match status" value="1"/>
</dbReference>
<protein>
    <submittedName>
        <fullName evidence="6">DeoR family transcriptional regulator</fullName>
    </submittedName>
</protein>
<dbReference type="InterPro" id="IPR037171">
    <property type="entry name" value="NagB/RpiA_transferase-like"/>
</dbReference>
<dbReference type="Pfam" id="PF08220">
    <property type="entry name" value="HTH_DeoR"/>
    <property type="match status" value="1"/>
</dbReference>
<dbReference type="InterPro" id="IPR018356">
    <property type="entry name" value="Tscrpt_reg_HTH_DeoR_CS"/>
</dbReference>
<feature type="domain" description="HTH deoR-type" evidence="5">
    <location>
        <begin position="3"/>
        <end position="58"/>
    </location>
</feature>
<keyword evidence="2" id="KW-0238">DNA-binding</keyword>
<evidence type="ECO:0000313" key="7">
    <source>
        <dbReference type="Proteomes" id="UP000217758"/>
    </source>
</evidence>
<dbReference type="SUPFAM" id="SSF100950">
    <property type="entry name" value="NagB/RpiA/CoA transferase-like"/>
    <property type="match status" value="1"/>
</dbReference>
<dbReference type="InterPro" id="IPR036390">
    <property type="entry name" value="WH_DNA-bd_sf"/>
</dbReference>
<dbReference type="Gene3D" id="1.10.10.10">
    <property type="entry name" value="Winged helix-like DNA-binding domain superfamily/Winged helix DNA-binding domain"/>
    <property type="match status" value="1"/>
</dbReference>
<dbReference type="SMART" id="SM00420">
    <property type="entry name" value="HTH_DEOR"/>
    <property type="match status" value="1"/>
</dbReference>
<dbReference type="PROSITE" id="PS51000">
    <property type="entry name" value="HTH_DEOR_2"/>
    <property type="match status" value="1"/>
</dbReference>
<dbReference type="SMART" id="SM01134">
    <property type="entry name" value="DeoRC"/>
    <property type="match status" value="1"/>
</dbReference>
<dbReference type="GO" id="GO:0003700">
    <property type="term" value="F:DNA-binding transcription factor activity"/>
    <property type="evidence" value="ECO:0007669"/>
    <property type="project" value="InterPro"/>
</dbReference>
<dbReference type="Proteomes" id="UP000217758">
    <property type="component" value="Chromosome"/>
</dbReference>
<dbReference type="InterPro" id="IPR036388">
    <property type="entry name" value="WH-like_DNA-bd_sf"/>
</dbReference>
<evidence type="ECO:0000256" key="1">
    <source>
        <dbReference type="ARBA" id="ARBA00023015"/>
    </source>
</evidence>
<sequence length="248" mass="28467">MYQEQRLQKILELLDRQGQLSSKEAIELLAVSRDTIRRDFALLTERKQVLRTHGGILPLQKSQTILSFEERLNNLMKEKNEIAQKAYQLIAEGQLYFFDVSTSVLKLAQLIDRDITVYSHSLDNALVLAQHETVDFHLLGGQFHRKNRFYYALNEAELLKDIHFDVAIIGAAGLKGGQVSFEDEADTYLKKLVLKNAKIKVLLAEQDKFDKQSNYVLADINAFDYFITDKKPSKRIQASLSDSIEIIF</sequence>
<feature type="coiled-coil region" evidence="4">
    <location>
        <begin position="65"/>
        <end position="92"/>
    </location>
</feature>
<accession>A0A1L7LL33</accession>
<gene>
    <name evidence="6" type="ORF">SRT_16080</name>
</gene>
<dbReference type="AlphaFoldDB" id="A0A1L7LL33"/>